<evidence type="ECO:0000256" key="2">
    <source>
        <dbReference type="ARBA" id="ARBA00022801"/>
    </source>
</evidence>
<comment type="similarity">
    <text evidence="1">Belongs to the glycosyl hydrolase 10 (cellulase F) family.</text>
</comment>
<dbReference type="SMART" id="SM00633">
    <property type="entry name" value="Glyco_10"/>
    <property type="match status" value="1"/>
</dbReference>
<dbReference type="InterPro" id="IPR008979">
    <property type="entry name" value="Galactose-bd-like_sf"/>
</dbReference>
<dbReference type="GO" id="GO:0031176">
    <property type="term" value="F:endo-1,4-beta-xylanase activity"/>
    <property type="evidence" value="ECO:0007669"/>
    <property type="project" value="UniProtKB-ARBA"/>
</dbReference>
<keyword evidence="2" id="KW-0378">Hydrolase</keyword>
<dbReference type="SUPFAM" id="SSF49785">
    <property type="entry name" value="Galactose-binding domain-like"/>
    <property type="match status" value="1"/>
</dbReference>
<accession>A0AAD9K628</accession>
<keyword evidence="8" id="KW-1185">Reference proteome</keyword>
<reference evidence="7" key="1">
    <citation type="journal article" date="2023" name="Mol. Biol. Evol.">
        <title>Third-Generation Sequencing Reveals the Adaptive Role of the Epigenome in Three Deep-Sea Polychaetes.</title>
        <authorList>
            <person name="Perez M."/>
            <person name="Aroh O."/>
            <person name="Sun Y."/>
            <person name="Lan Y."/>
            <person name="Juniper S.K."/>
            <person name="Young C.R."/>
            <person name="Angers B."/>
            <person name="Qian P.Y."/>
        </authorList>
    </citation>
    <scope>NUCLEOTIDE SEQUENCE</scope>
    <source>
        <strain evidence="7">P08H-3</strain>
    </source>
</reference>
<evidence type="ECO:0000256" key="5">
    <source>
        <dbReference type="SAM" id="SignalP"/>
    </source>
</evidence>
<dbReference type="GO" id="GO:0000272">
    <property type="term" value="P:polysaccharide catabolic process"/>
    <property type="evidence" value="ECO:0007669"/>
    <property type="project" value="UniProtKB-KW"/>
</dbReference>
<feature type="domain" description="GH10" evidence="6">
    <location>
        <begin position="312"/>
        <end position="522"/>
    </location>
</feature>
<evidence type="ECO:0000256" key="4">
    <source>
        <dbReference type="ARBA" id="ARBA00023326"/>
    </source>
</evidence>
<name>A0AAD9K628_9ANNE</name>
<evidence type="ECO:0000313" key="7">
    <source>
        <dbReference type="EMBL" id="KAK2164685.1"/>
    </source>
</evidence>
<evidence type="ECO:0000259" key="6">
    <source>
        <dbReference type="SMART" id="SM00633"/>
    </source>
</evidence>
<proteinExistence type="inferred from homology"/>
<sequence length="583" mass="66447">MLPFAIFFLVFFHSVSSTGTLMDEYLFGFDNLDEDIVGFLLRSRVTGTLYGFEKMKEDSMNSFMGSRKFEELFGFDKPNGDCTGFFPGSKVTETLFGFEKPEENLVNEWDLEEDVDGVNIFMINCSGNRIDHPHTGRCSYIINNRQDTLASLVFKVNSPPLKMDTNYYVSLFIKLADNPVNMTYATVKLIASTTLTNGTFEFITFYLIVDPADVNYYIDTLSLIELDDMSQKWKTVLNEKIEKIRKSDVRLTMIRGGFTPENVTVEIRQEAHDFKFGAVVRAVHFLRNETLFQNYRAFALKYFTWAGFENDFKWKMMERNQRGKISFIPPDRALDIFDANKVVEWDVNNECLHAHYYEIETGELDLLCKLFKRTKDIDHVAKLCTNDYEILRNGRMTSAAINLALDLKRRGCGVDCFGAQSHLKSFTLPIDAEVLKKRIQLACSTGLPVSVTELSVHTDNETLRADELEKAVTIYFSQECVHGILMWGFSDQYPVVFRKDSALAAGVDVKPNKAGQRMIDLISKVWNTSFDINMNGVVSTHGFRAFHGSYKLTVRKGSQIIHEGTFHVKKGSSTKVYVSLANG</sequence>
<feature type="signal peptide" evidence="5">
    <location>
        <begin position="1"/>
        <end position="17"/>
    </location>
</feature>
<dbReference type="InterPro" id="IPR001000">
    <property type="entry name" value="GH10_dom"/>
</dbReference>
<comment type="caution">
    <text evidence="7">The sequence shown here is derived from an EMBL/GenBank/DDBJ whole genome shotgun (WGS) entry which is preliminary data.</text>
</comment>
<dbReference type="Proteomes" id="UP001208570">
    <property type="component" value="Unassembled WGS sequence"/>
</dbReference>
<dbReference type="InterPro" id="IPR044846">
    <property type="entry name" value="GH10"/>
</dbReference>
<evidence type="ECO:0000256" key="1">
    <source>
        <dbReference type="ARBA" id="ARBA00007495"/>
    </source>
</evidence>
<dbReference type="SUPFAM" id="SSF51445">
    <property type="entry name" value="(Trans)glycosidases"/>
    <property type="match status" value="1"/>
</dbReference>
<keyword evidence="5" id="KW-0732">Signal</keyword>
<feature type="chain" id="PRO_5042134183" description="GH10 domain-containing protein" evidence="5">
    <location>
        <begin position="18"/>
        <end position="583"/>
    </location>
</feature>
<dbReference type="Gene3D" id="3.20.20.80">
    <property type="entry name" value="Glycosidases"/>
    <property type="match status" value="2"/>
</dbReference>
<dbReference type="Pfam" id="PF00331">
    <property type="entry name" value="Glyco_hydro_10"/>
    <property type="match status" value="1"/>
</dbReference>
<protein>
    <recommendedName>
        <fullName evidence="6">GH10 domain-containing protein</fullName>
    </recommendedName>
</protein>
<dbReference type="InterPro" id="IPR017853">
    <property type="entry name" value="GH"/>
</dbReference>
<gene>
    <name evidence="7" type="ORF">LSH36_60g02006</name>
</gene>
<keyword evidence="4" id="KW-0624">Polysaccharide degradation</keyword>
<evidence type="ECO:0000313" key="8">
    <source>
        <dbReference type="Proteomes" id="UP001208570"/>
    </source>
</evidence>
<organism evidence="7 8">
    <name type="scientific">Paralvinella palmiformis</name>
    <dbReference type="NCBI Taxonomy" id="53620"/>
    <lineage>
        <taxon>Eukaryota</taxon>
        <taxon>Metazoa</taxon>
        <taxon>Spiralia</taxon>
        <taxon>Lophotrochozoa</taxon>
        <taxon>Annelida</taxon>
        <taxon>Polychaeta</taxon>
        <taxon>Sedentaria</taxon>
        <taxon>Canalipalpata</taxon>
        <taxon>Terebellida</taxon>
        <taxon>Terebelliformia</taxon>
        <taxon>Alvinellidae</taxon>
        <taxon>Paralvinella</taxon>
    </lineage>
</organism>
<keyword evidence="3" id="KW-0119">Carbohydrate metabolism</keyword>
<dbReference type="PANTHER" id="PTHR31490:SF1">
    <property type="entry name" value="ENDO-1,4-BETA-XYLANASE 1"/>
    <property type="match status" value="1"/>
</dbReference>
<dbReference type="EMBL" id="JAODUP010000060">
    <property type="protein sequence ID" value="KAK2164685.1"/>
    <property type="molecule type" value="Genomic_DNA"/>
</dbReference>
<dbReference type="PANTHER" id="PTHR31490">
    <property type="entry name" value="GLYCOSYL HYDROLASE"/>
    <property type="match status" value="1"/>
</dbReference>
<evidence type="ECO:0000256" key="3">
    <source>
        <dbReference type="ARBA" id="ARBA00023277"/>
    </source>
</evidence>
<dbReference type="AlphaFoldDB" id="A0AAD9K628"/>